<dbReference type="PANTHER" id="PTHR24396:SF22">
    <property type="entry name" value="PROTEIN WIZ"/>
    <property type="match status" value="1"/>
</dbReference>
<dbReference type="AlphaFoldDB" id="A0A8C3JDU7"/>
<dbReference type="PANTHER" id="PTHR24396">
    <property type="entry name" value="ZINC FINGER PROTEIN"/>
    <property type="match status" value="1"/>
</dbReference>
<dbReference type="GO" id="GO:0000981">
    <property type="term" value="F:DNA-binding transcription factor activity, RNA polymerase II-specific"/>
    <property type="evidence" value="ECO:0007669"/>
    <property type="project" value="TreeGrafter"/>
</dbReference>
<keyword evidence="2" id="KW-0479">Metal-binding</keyword>
<dbReference type="GO" id="GO:0008270">
    <property type="term" value="F:zinc ion binding"/>
    <property type="evidence" value="ECO:0007669"/>
    <property type="project" value="UniProtKB-KW"/>
</dbReference>
<dbReference type="PROSITE" id="PS00028">
    <property type="entry name" value="ZINC_FINGER_C2H2_1"/>
    <property type="match status" value="2"/>
</dbReference>
<dbReference type="InterPro" id="IPR013087">
    <property type="entry name" value="Znf_C2H2_type"/>
</dbReference>
<keyword evidence="5" id="KW-0539">Nucleus</keyword>
<dbReference type="SUPFAM" id="SSF57667">
    <property type="entry name" value="beta-beta-alpha zinc fingers"/>
    <property type="match status" value="1"/>
</dbReference>
<comment type="subcellular location">
    <subcellularLocation>
        <location evidence="1">Nucleus</location>
    </subcellularLocation>
</comment>
<evidence type="ECO:0000313" key="10">
    <source>
        <dbReference type="Proteomes" id="UP000694419"/>
    </source>
</evidence>
<feature type="domain" description="C2H2-type" evidence="8">
    <location>
        <begin position="221"/>
        <end position="248"/>
    </location>
</feature>
<protein>
    <recommendedName>
        <fullName evidence="8">C2H2-type domain-containing protein</fullName>
    </recommendedName>
</protein>
<feature type="compositionally biased region" description="Low complexity" evidence="7">
    <location>
        <begin position="186"/>
        <end position="197"/>
    </location>
</feature>
<dbReference type="InterPro" id="IPR036236">
    <property type="entry name" value="Znf_C2H2_sf"/>
</dbReference>
<dbReference type="Ensembl" id="ENSCPGT00000006967.1">
    <property type="protein sequence ID" value="ENSCPGP00000006322.1"/>
    <property type="gene ID" value="ENSCPGG00000004545.1"/>
</dbReference>
<accession>A0A8C3JDU7</accession>
<dbReference type="InterPro" id="IPR051643">
    <property type="entry name" value="Transcr_Reg_ZincFinger"/>
</dbReference>
<feature type="compositionally biased region" description="Polar residues" evidence="7">
    <location>
        <begin position="317"/>
        <end position="327"/>
    </location>
</feature>
<evidence type="ECO:0000313" key="9">
    <source>
        <dbReference type="Ensembl" id="ENSCPGP00000006322.1"/>
    </source>
</evidence>
<dbReference type="SMART" id="SM00355">
    <property type="entry name" value="ZnF_C2H2"/>
    <property type="match status" value="2"/>
</dbReference>
<evidence type="ECO:0000256" key="6">
    <source>
        <dbReference type="PROSITE-ProRule" id="PRU00042"/>
    </source>
</evidence>
<proteinExistence type="predicted"/>
<reference evidence="9" key="1">
    <citation type="submission" date="2025-08" db="UniProtKB">
        <authorList>
            <consortium name="Ensembl"/>
        </authorList>
    </citation>
    <scope>IDENTIFICATION</scope>
</reference>
<dbReference type="Pfam" id="PF00096">
    <property type="entry name" value="zf-C2H2"/>
    <property type="match status" value="1"/>
</dbReference>
<feature type="region of interest" description="Disordered" evidence="7">
    <location>
        <begin position="1"/>
        <end position="48"/>
    </location>
</feature>
<feature type="region of interest" description="Disordered" evidence="7">
    <location>
        <begin position="63"/>
        <end position="217"/>
    </location>
</feature>
<name>A0A8C3JDU7_9CHAR</name>
<keyword evidence="10" id="KW-1185">Reference proteome</keyword>
<evidence type="ECO:0000256" key="1">
    <source>
        <dbReference type="ARBA" id="ARBA00004123"/>
    </source>
</evidence>
<evidence type="ECO:0000256" key="4">
    <source>
        <dbReference type="ARBA" id="ARBA00022833"/>
    </source>
</evidence>
<evidence type="ECO:0000256" key="2">
    <source>
        <dbReference type="ARBA" id="ARBA00022723"/>
    </source>
</evidence>
<dbReference type="GO" id="GO:0000978">
    <property type="term" value="F:RNA polymerase II cis-regulatory region sequence-specific DNA binding"/>
    <property type="evidence" value="ECO:0007669"/>
    <property type="project" value="TreeGrafter"/>
</dbReference>
<organism evidence="9 10">
    <name type="scientific">Calidris pygmaea</name>
    <name type="common">Spoon-billed sandpiper</name>
    <dbReference type="NCBI Taxonomy" id="425635"/>
    <lineage>
        <taxon>Eukaryota</taxon>
        <taxon>Metazoa</taxon>
        <taxon>Chordata</taxon>
        <taxon>Craniata</taxon>
        <taxon>Vertebrata</taxon>
        <taxon>Euteleostomi</taxon>
        <taxon>Archelosauria</taxon>
        <taxon>Archosauria</taxon>
        <taxon>Dinosauria</taxon>
        <taxon>Saurischia</taxon>
        <taxon>Theropoda</taxon>
        <taxon>Coelurosauria</taxon>
        <taxon>Aves</taxon>
        <taxon>Neognathae</taxon>
        <taxon>Neoaves</taxon>
        <taxon>Charadriiformes</taxon>
        <taxon>Scolopacidae</taxon>
        <taxon>Calidris</taxon>
    </lineage>
</organism>
<evidence type="ECO:0000256" key="5">
    <source>
        <dbReference type="ARBA" id="ARBA00023242"/>
    </source>
</evidence>
<evidence type="ECO:0000256" key="3">
    <source>
        <dbReference type="ARBA" id="ARBA00022771"/>
    </source>
</evidence>
<dbReference type="Proteomes" id="UP000694419">
    <property type="component" value="Unplaced"/>
</dbReference>
<dbReference type="GO" id="GO:0005634">
    <property type="term" value="C:nucleus"/>
    <property type="evidence" value="ECO:0007669"/>
    <property type="project" value="UniProtKB-SubCell"/>
</dbReference>
<feature type="domain" description="C2H2-type" evidence="8">
    <location>
        <begin position="49"/>
        <end position="71"/>
    </location>
</feature>
<evidence type="ECO:0000259" key="8">
    <source>
        <dbReference type="PROSITE" id="PS50157"/>
    </source>
</evidence>
<sequence length="526" mass="55007">MEVGSPPLPKKSAPPGQLDPPPTRIGTKLSPEPPGSKPEPQDSKSQNLTTCEVCGACFETRKGLSSHARSHLRQLGVAESESSGAPIDLLYELMKQKGKPDGGPLSPPLGKKTGSPKDAAGSPRPTLLGLGKAGDRSSDGPVNKAIKSPPGFSKNLSQPGSPILKKVPAALSGSPSPKNPEEKSSKLSLSPLQSSPKAQWPQADEEGPLNLTSGSEPVRDIRCEFCGEFFENRKGLSSHARSHLRQMGVTEWYVNGSPIDTLREILKRRTQPRSGTSNPGAPGPKSMAKSLLGTIGSLEPRGPGEIHIPTLPKKVQQPGSPMGQSPTSSPPPTARKMFPGLSSPPSLQKKLKQDQLRLEIKREMMAGGLHGEPHPSEQAWPPREEMSPLNLCKSLGVTFPPSISGANGDDVPSGTGTRGSILVWEGAEGSPWGSRGDPVPSELGTWGSLFLWVSLGTEWDRVSSGMGTWGGSLLLWVSLGAKWGPCSVGDGDMGGPSCSGSPWGLSGTVFSWGRGNGGVPLALGGG</sequence>
<keyword evidence="3 6" id="KW-0863">Zinc-finger</keyword>
<keyword evidence="4" id="KW-0862">Zinc</keyword>
<reference evidence="9" key="2">
    <citation type="submission" date="2025-09" db="UniProtKB">
        <authorList>
            <consortium name="Ensembl"/>
        </authorList>
    </citation>
    <scope>IDENTIFICATION</scope>
</reference>
<dbReference type="PROSITE" id="PS50157">
    <property type="entry name" value="ZINC_FINGER_C2H2_2"/>
    <property type="match status" value="2"/>
</dbReference>
<evidence type="ECO:0000256" key="7">
    <source>
        <dbReference type="SAM" id="MobiDB-lite"/>
    </source>
</evidence>
<feature type="region of interest" description="Disordered" evidence="7">
    <location>
        <begin position="268"/>
        <end position="353"/>
    </location>
</feature>